<dbReference type="EMBL" id="UINC01192008">
    <property type="protein sequence ID" value="SVE06931.1"/>
    <property type="molecule type" value="Genomic_DNA"/>
</dbReference>
<protein>
    <submittedName>
        <fullName evidence="1">Uncharacterized protein</fullName>
    </submittedName>
</protein>
<name>A0A383AH59_9ZZZZ</name>
<proteinExistence type="predicted"/>
<gene>
    <name evidence="1" type="ORF">METZ01_LOCUS459785</name>
</gene>
<evidence type="ECO:0000313" key="1">
    <source>
        <dbReference type="EMBL" id="SVE06931.1"/>
    </source>
</evidence>
<accession>A0A383AH59</accession>
<sequence length="42" mass="5033">MQEAISIGWYKPFTDVGNQSNEEFVEWLDKNPHLKKKVSKFY</sequence>
<dbReference type="AlphaFoldDB" id="A0A383AH59"/>
<reference evidence="1" key="1">
    <citation type="submission" date="2018-05" db="EMBL/GenBank/DDBJ databases">
        <authorList>
            <person name="Lanie J.A."/>
            <person name="Ng W.-L."/>
            <person name="Kazmierczak K.M."/>
            <person name="Andrzejewski T.M."/>
            <person name="Davidsen T.M."/>
            <person name="Wayne K.J."/>
            <person name="Tettelin H."/>
            <person name="Glass J.I."/>
            <person name="Rusch D."/>
            <person name="Podicherti R."/>
            <person name="Tsui H.-C.T."/>
            <person name="Winkler M.E."/>
        </authorList>
    </citation>
    <scope>NUCLEOTIDE SEQUENCE</scope>
</reference>
<feature type="non-terminal residue" evidence="1">
    <location>
        <position position="42"/>
    </location>
</feature>
<organism evidence="1">
    <name type="scientific">marine metagenome</name>
    <dbReference type="NCBI Taxonomy" id="408172"/>
    <lineage>
        <taxon>unclassified sequences</taxon>
        <taxon>metagenomes</taxon>
        <taxon>ecological metagenomes</taxon>
    </lineage>
</organism>